<accession>A0A5K7XQQ5</accession>
<feature type="transmembrane region" description="Helical" evidence="9">
    <location>
        <begin position="12"/>
        <end position="32"/>
    </location>
</feature>
<evidence type="ECO:0000313" key="11">
    <source>
        <dbReference type="Proteomes" id="UP000326837"/>
    </source>
</evidence>
<dbReference type="SUPFAM" id="SSF82714">
    <property type="entry name" value="Multidrug efflux transporter AcrB TolC docking domain, DN and DC subdomains"/>
    <property type="match status" value="2"/>
</dbReference>
<evidence type="ECO:0000256" key="6">
    <source>
        <dbReference type="ARBA" id="ARBA00022692"/>
    </source>
</evidence>
<dbReference type="Gene3D" id="3.30.70.1430">
    <property type="entry name" value="Multidrug efflux transporter AcrB pore domain"/>
    <property type="match status" value="2"/>
</dbReference>
<dbReference type="GO" id="GO:0015562">
    <property type="term" value="F:efflux transmembrane transporter activity"/>
    <property type="evidence" value="ECO:0007669"/>
    <property type="project" value="InterPro"/>
</dbReference>
<dbReference type="RefSeq" id="WP_152101297.1">
    <property type="nucleotide sequence ID" value="NZ_AP021861.1"/>
</dbReference>
<protein>
    <submittedName>
        <fullName evidence="10">Transporter</fullName>
    </submittedName>
</protein>
<dbReference type="NCBIfam" id="NF000282">
    <property type="entry name" value="RND_permease_1"/>
    <property type="match status" value="1"/>
</dbReference>
<keyword evidence="3" id="KW-0813">Transport</keyword>
<dbReference type="SUPFAM" id="SSF82866">
    <property type="entry name" value="Multidrug efflux transporter AcrB transmembrane domain"/>
    <property type="match status" value="2"/>
</dbReference>
<dbReference type="KEGG" id="lpav:PLANPX_5661"/>
<keyword evidence="5" id="KW-0997">Cell inner membrane</keyword>
<keyword evidence="7 9" id="KW-1133">Transmembrane helix</keyword>
<evidence type="ECO:0000256" key="8">
    <source>
        <dbReference type="ARBA" id="ARBA00023136"/>
    </source>
</evidence>
<feature type="transmembrane region" description="Helical" evidence="9">
    <location>
        <begin position="876"/>
        <end position="895"/>
    </location>
</feature>
<feature type="transmembrane region" description="Helical" evidence="9">
    <location>
        <begin position="546"/>
        <end position="564"/>
    </location>
</feature>
<dbReference type="NCBIfam" id="TIGR00915">
    <property type="entry name" value="2A0602"/>
    <property type="match status" value="1"/>
</dbReference>
<feature type="transmembrane region" description="Helical" evidence="9">
    <location>
        <begin position="342"/>
        <end position="362"/>
    </location>
</feature>
<dbReference type="AlphaFoldDB" id="A0A5K7XQQ5"/>
<dbReference type="EMBL" id="AP021861">
    <property type="protein sequence ID" value="BBO36049.1"/>
    <property type="molecule type" value="Genomic_DNA"/>
</dbReference>
<dbReference type="Proteomes" id="UP000326837">
    <property type="component" value="Chromosome"/>
</dbReference>
<dbReference type="GO" id="GO:0005886">
    <property type="term" value="C:plasma membrane"/>
    <property type="evidence" value="ECO:0007669"/>
    <property type="project" value="UniProtKB-SubCell"/>
</dbReference>
<dbReference type="Gene3D" id="1.20.1640.10">
    <property type="entry name" value="Multidrug efflux transporter AcrB transmembrane domain"/>
    <property type="match status" value="2"/>
</dbReference>
<feature type="transmembrane region" description="Helical" evidence="9">
    <location>
        <begin position="472"/>
        <end position="499"/>
    </location>
</feature>
<feature type="transmembrane region" description="Helical" evidence="9">
    <location>
        <begin position="369"/>
        <end position="389"/>
    </location>
</feature>
<dbReference type="PANTHER" id="PTHR32063:SF11">
    <property type="entry name" value="CATION OR DRUG EFFLUX SYSTEM PROTEIN"/>
    <property type="match status" value="1"/>
</dbReference>
<evidence type="ECO:0000256" key="3">
    <source>
        <dbReference type="ARBA" id="ARBA00022448"/>
    </source>
</evidence>
<proteinExistence type="inferred from homology"/>
<dbReference type="SUPFAM" id="SSF82693">
    <property type="entry name" value="Multidrug efflux transporter AcrB pore domain, PN1, PN2, PC1 and PC2 subdomains"/>
    <property type="match status" value="4"/>
</dbReference>
<keyword evidence="8 9" id="KW-0472">Membrane</keyword>
<dbReference type="GO" id="GO:0042910">
    <property type="term" value="F:xenobiotic transmembrane transporter activity"/>
    <property type="evidence" value="ECO:0007669"/>
    <property type="project" value="TreeGrafter"/>
</dbReference>
<evidence type="ECO:0000256" key="2">
    <source>
        <dbReference type="ARBA" id="ARBA00010942"/>
    </source>
</evidence>
<reference evidence="11" key="1">
    <citation type="submission" date="2019-10" db="EMBL/GenBank/DDBJ databases">
        <title>Lacipirellula parvula gen. nov., sp. nov., representing a lineage of planctomycetes widespread in freshwater anoxic habitats, and description of the family Lacipirellulaceae.</title>
        <authorList>
            <person name="Dedysh S.N."/>
            <person name="Kulichevskaya I.S."/>
            <person name="Beletsky A.V."/>
            <person name="Rakitin A.L."/>
            <person name="Mardanov A.V."/>
            <person name="Ivanova A.A."/>
            <person name="Saltykova V.X."/>
            <person name="Rijpstra W.I.C."/>
            <person name="Sinninghe Damste J.S."/>
            <person name="Ravin N.V."/>
        </authorList>
    </citation>
    <scope>NUCLEOTIDE SEQUENCE [LARGE SCALE GENOMIC DNA]</scope>
    <source>
        <strain evidence="11">PX69</strain>
    </source>
</reference>
<feature type="transmembrane region" description="Helical" evidence="9">
    <location>
        <begin position="440"/>
        <end position="460"/>
    </location>
</feature>
<gene>
    <name evidence="10" type="ORF">PLANPX_5661</name>
</gene>
<dbReference type="Gene3D" id="3.30.2090.10">
    <property type="entry name" value="Multidrug efflux transporter AcrB TolC docking domain, DN and DC subdomains"/>
    <property type="match status" value="2"/>
</dbReference>
<sequence length="1049" mass="113739">MKFAHFFIDRPIFATVISVVTVILGGIAYLTLPAAQYPDIVPPTIVVRAMYPGASPEVIADTVATPIEQEVNGVEDMLYMSSQSTVDGVMQLTVTFKLGTDLDKAQVLVQNRVSTAEARLPEDVRRLGVTTIKSSPDLLMVIHLVSPKKTYDQLYMGNYALIQVKDALSRVDGVGDVTMPGLREYSMRVWIDTEKLAHLSLTGDDILRAIRAQNVQVASGVIGQPPQSVSGDYQLTINTLGRLLEPEQFEDMVVRTGADGRVIRLRDVARIELGSREYTVNTYLDGETAVAIAIAQRPGSNALATAAGVEQTIEELSKEFPEGLEYQIVYNPTVFVRESIDAVIHTLFEAAILVVIVVLVFLQNWRASLIPLIAIPVSLIGTFAAMSLFGFSLNMLSLFGLVLAIGIVVDDAIVVVENVERHIALGLPPREATYKAMDEVTAAVIAIAVGLSAVFVPTAFIGGISGEFYRQFALTIAVSTLLSAFNSLTLTPALCALLLQPHGAKRDLFTRFWDFAFGWFFRLFNRGFDRTSTLYAATVKWNLRKIALPLLLYAALIGATVYGFKAVPGGFIPRQDKGYLITVLQLPDGASLARTDAVVKQATEIIMKHPGVGFAVGFSGFSGATRSNSPNAAAIFVGPASVKNEGEAAPPILTQLDSLQQALMAIPDASIFVVPPPPVQGLGTAGGYKFLVQDRKGSGAQALQKATDELIAACYKEPTLAGVFTTYRASTPQLFADVDRVKANMLNVSLTSVFDALQTNLGSAYVNDFNLYGRTFQVRTQSEEDFRDQAEDIRRLKTRNANGRMVPLGSVVDVKWQSGPDRVVRYNMFPAAEVQGDTGAGHSSGEAIATIERLGREILPPGMTIAWTEIAYQEQLAGNTALYIFPLCVLFVFLVHSAEYESWSLPLAIILIAPICLPFALAGVSARGMDNNLITQIAFVVLIGLAAKNAVLIVEFAKQLEEEGHSTIEAAIEACRLRLRPIVMTSFAFLLGVLPLALAEGPASELRQVLGTSVFAGMLGVTMFGLILTPTFYVVLRYASDRFWRRGVK</sequence>
<dbReference type="Pfam" id="PF00873">
    <property type="entry name" value="ACR_tran"/>
    <property type="match status" value="1"/>
</dbReference>
<evidence type="ECO:0000256" key="7">
    <source>
        <dbReference type="ARBA" id="ARBA00022989"/>
    </source>
</evidence>
<feature type="transmembrane region" description="Helical" evidence="9">
    <location>
        <begin position="933"/>
        <end position="956"/>
    </location>
</feature>
<organism evidence="10 11">
    <name type="scientific">Lacipirellula parvula</name>
    <dbReference type="NCBI Taxonomy" id="2650471"/>
    <lineage>
        <taxon>Bacteria</taxon>
        <taxon>Pseudomonadati</taxon>
        <taxon>Planctomycetota</taxon>
        <taxon>Planctomycetia</taxon>
        <taxon>Pirellulales</taxon>
        <taxon>Lacipirellulaceae</taxon>
        <taxon>Lacipirellula</taxon>
    </lineage>
</organism>
<evidence type="ECO:0000256" key="4">
    <source>
        <dbReference type="ARBA" id="ARBA00022475"/>
    </source>
</evidence>
<dbReference type="Gene3D" id="3.30.70.1320">
    <property type="entry name" value="Multidrug efflux transporter AcrB pore domain like"/>
    <property type="match status" value="1"/>
</dbReference>
<keyword evidence="4" id="KW-1003">Cell membrane</keyword>
<evidence type="ECO:0000256" key="9">
    <source>
        <dbReference type="SAM" id="Phobius"/>
    </source>
</evidence>
<feature type="transmembrane region" description="Helical" evidence="9">
    <location>
        <begin position="395"/>
        <end position="419"/>
    </location>
</feature>
<name>A0A5K7XQQ5_9BACT</name>
<keyword evidence="11" id="KW-1185">Reference proteome</keyword>
<dbReference type="Gene3D" id="3.30.70.1440">
    <property type="entry name" value="Multidrug efflux transporter AcrB pore domain"/>
    <property type="match status" value="1"/>
</dbReference>
<evidence type="ECO:0000256" key="1">
    <source>
        <dbReference type="ARBA" id="ARBA00004429"/>
    </source>
</evidence>
<dbReference type="FunFam" id="1.20.1640.10:FF:000001">
    <property type="entry name" value="Efflux pump membrane transporter"/>
    <property type="match status" value="1"/>
</dbReference>
<dbReference type="FunFam" id="3.30.70.1430:FF:000001">
    <property type="entry name" value="Efflux pump membrane transporter"/>
    <property type="match status" value="1"/>
</dbReference>
<dbReference type="InterPro" id="IPR004764">
    <property type="entry name" value="MdtF-like"/>
</dbReference>
<feature type="transmembrane region" description="Helical" evidence="9">
    <location>
        <begin position="907"/>
        <end position="927"/>
    </location>
</feature>
<dbReference type="InterPro" id="IPR027463">
    <property type="entry name" value="AcrB_DN_DC_subdom"/>
</dbReference>
<feature type="transmembrane region" description="Helical" evidence="9">
    <location>
        <begin position="1010"/>
        <end position="1036"/>
    </location>
</feature>
<dbReference type="PRINTS" id="PR00702">
    <property type="entry name" value="ACRIFLAVINRP"/>
</dbReference>
<keyword evidence="6 9" id="KW-0812">Transmembrane</keyword>
<dbReference type="GO" id="GO:0009636">
    <property type="term" value="P:response to toxic substance"/>
    <property type="evidence" value="ECO:0007669"/>
    <property type="project" value="UniProtKB-ARBA"/>
</dbReference>
<dbReference type="InterPro" id="IPR001036">
    <property type="entry name" value="Acrflvin-R"/>
</dbReference>
<evidence type="ECO:0000313" key="10">
    <source>
        <dbReference type="EMBL" id="BBO36049.1"/>
    </source>
</evidence>
<evidence type="ECO:0000256" key="5">
    <source>
        <dbReference type="ARBA" id="ARBA00022519"/>
    </source>
</evidence>
<comment type="similarity">
    <text evidence="2">Belongs to the resistance-nodulation-cell division (RND) (TC 2.A.6) family.</text>
</comment>
<dbReference type="PANTHER" id="PTHR32063">
    <property type="match status" value="1"/>
</dbReference>
<feature type="transmembrane region" description="Helical" evidence="9">
    <location>
        <begin position="977"/>
        <end position="998"/>
    </location>
</feature>
<comment type="subcellular location">
    <subcellularLocation>
        <location evidence="1">Cell inner membrane</location>
        <topology evidence="1">Multi-pass membrane protein</topology>
    </subcellularLocation>
</comment>